<dbReference type="AlphaFoldDB" id="A0AAW2Q0R4"/>
<name>A0AAW2Q0R4_SESRA</name>
<keyword evidence="1" id="KW-0547">Nucleotide-binding</keyword>
<protein>
    <submittedName>
        <fullName evidence="3">26S proteasome regulatory subunitB</fullName>
    </submittedName>
</protein>
<dbReference type="InterPro" id="IPR050221">
    <property type="entry name" value="26S_Proteasome_ATPase"/>
</dbReference>
<evidence type="ECO:0000256" key="2">
    <source>
        <dbReference type="ARBA" id="ARBA00022840"/>
    </source>
</evidence>
<dbReference type="EMBL" id="JACGWJ010000016">
    <property type="protein sequence ID" value="KAL0361348.1"/>
    <property type="molecule type" value="Genomic_DNA"/>
</dbReference>
<proteinExistence type="predicted"/>
<dbReference type="GO" id="GO:0005524">
    <property type="term" value="F:ATP binding"/>
    <property type="evidence" value="ECO:0007669"/>
    <property type="project" value="UniProtKB-KW"/>
</dbReference>
<dbReference type="Gene3D" id="3.40.50.300">
    <property type="entry name" value="P-loop containing nucleotide triphosphate hydrolases"/>
    <property type="match status" value="1"/>
</dbReference>
<comment type="caution">
    <text evidence="3">The sequence shown here is derived from an EMBL/GenBank/DDBJ whole genome shotgun (WGS) entry which is preliminary data.</text>
</comment>
<keyword evidence="3" id="KW-0647">Proteasome</keyword>
<dbReference type="PANTHER" id="PTHR23073">
    <property type="entry name" value="26S PROTEASOME REGULATORY SUBUNIT"/>
    <property type="match status" value="1"/>
</dbReference>
<feature type="non-terminal residue" evidence="3">
    <location>
        <position position="1"/>
    </location>
</feature>
<keyword evidence="2" id="KW-0067">ATP-binding</keyword>
<dbReference type="GO" id="GO:0000502">
    <property type="term" value="C:proteasome complex"/>
    <property type="evidence" value="ECO:0007669"/>
    <property type="project" value="UniProtKB-KW"/>
</dbReference>
<accession>A0AAW2Q0R4</accession>
<sequence length="72" mass="8074">DIGGCDIQKQEIREAVELPLTHHELYQQIGIDPPRSRGVLPMVRVELGKPCLPRLLLTTLLHPSSHHGSEFT</sequence>
<reference evidence="3" key="2">
    <citation type="journal article" date="2024" name="Plant">
        <title>Genomic evolution and insights into agronomic trait innovations of Sesamum species.</title>
        <authorList>
            <person name="Miao H."/>
            <person name="Wang L."/>
            <person name="Qu L."/>
            <person name="Liu H."/>
            <person name="Sun Y."/>
            <person name="Le M."/>
            <person name="Wang Q."/>
            <person name="Wei S."/>
            <person name="Zheng Y."/>
            <person name="Lin W."/>
            <person name="Duan Y."/>
            <person name="Cao H."/>
            <person name="Xiong S."/>
            <person name="Wang X."/>
            <person name="Wei L."/>
            <person name="Li C."/>
            <person name="Ma Q."/>
            <person name="Ju M."/>
            <person name="Zhao R."/>
            <person name="Li G."/>
            <person name="Mu C."/>
            <person name="Tian Q."/>
            <person name="Mei H."/>
            <person name="Zhang T."/>
            <person name="Gao T."/>
            <person name="Zhang H."/>
        </authorList>
    </citation>
    <scope>NUCLEOTIDE SEQUENCE</scope>
    <source>
        <strain evidence="3">G02</strain>
    </source>
</reference>
<evidence type="ECO:0000313" key="3">
    <source>
        <dbReference type="EMBL" id="KAL0361348.1"/>
    </source>
</evidence>
<reference evidence="3" key="1">
    <citation type="submission" date="2020-06" db="EMBL/GenBank/DDBJ databases">
        <authorList>
            <person name="Li T."/>
            <person name="Hu X."/>
            <person name="Zhang T."/>
            <person name="Song X."/>
            <person name="Zhang H."/>
            <person name="Dai N."/>
            <person name="Sheng W."/>
            <person name="Hou X."/>
            <person name="Wei L."/>
        </authorList>
    </citation>
    <scope>NUCLEOTIDE SEQUENCE</scope>
    <source>
        <strain evidence="3">G02</strain>
        <tissue evidence="3">Leaf</tissue>
    </source>
</reference>
<evidence type="ECO:0000256" key="1">
    <source>
        <dbReference type="ARBA" id="ARBA00022741"/>
    </source>
</evidence>
<gene>
    <name evidence="3" type="ORF">Sradi_3819300</name>
</gene>
<dbReference type="InterPro" id="IPR027417">
    <property type="entry name" value="P-loop_NTPase"/>
</dbReference>
<organism evidence="3">
    <name type="scientific">Sesamum radiatum</name>
    <name type="common">Black benniseed</name>
    <dbReference type="NCBI Taxonomy" id="300843"/>
    <lineage>
        <taxon>Eukaryota</taxon>
        <taxon>Viridiplantae</taxon>
        <taxon>Streptophyta</taxon>
        <taxon>Embryophyta</taxon>
        <taxon>Tracheophyta</taxon>
        <taxon>Spermatophyta</taxon>
        <taxon>Magnoliopsida</taxon>
        <taxon>eudicotyledons</taxon>
        <taxon>Gunneridae</taxon>
        <taxon>Pentapetalae</taxon>
        <taxon>asterids</taxon>
        <taxon>lamiids</taxon>
        <taxon>Lamiales</taxon>
        <taxon>Pedaliaceae</taxon>
        <taxon>Sesamum</taxon>
    </lineage>
</organism>